<gene>
    <name evidence="1" type="ORF">PSON_ATCC_30995.1.T2750018</name>
</gene>
<reference evidence="1" key="1">
    <citation type="submission" date="2021-01" db="EMBL/GenBank/DDBJ databases">
        <authorList>
            <consortium name="Genoscope - CEA"/>
            <person name="William W."/>
        </authorList>
    </citation>
    <scope>NUCLEOTIDE SEQUENCE</scope>
</reference>
<evidence type="ECO:0000313" key="2">
    <source>
        <dbReference type="Proteomes" id="UP000692954"/>
    </source>
</evidence>
<organism evidence="1 2">
    <name type="scientific">Paramecium sonneborni</name>
    <dbReference type="NCBI Taxonomy" id="65129"/>
    <lineage>
        <taxon>Eukaryota</taxon>
        <taxon>Sar</taxon>
        <taxon>Alveolata</taxon>
        <taxon>Ciliophora</taxon>
        <taxon>Intramacronucleata</taxon>
        <taxon>Oligohymenophorea</taxon>
        <taxon>Peniculida</taxon>
        <taxon>Parameciidae</taxon>
        <taxon>Paramecium</taxon>
    </lineage>
</organism>
<accession>A0A8S1RRV4</accession>
<sequence>MVGCWLLDVLDIVLKKDKLKSTFQDQEIQKLSQMIYEKSITTIPKCEPSVFRFSTLKSQCYRLRNLI</sequence>
<name>A0A8S1RRV4_9CILI</name>
<dbReference type="AlphaFoldDB" id="A0A8S1RRV4"/>
<comment type="caution">
    <text evidence="1">The sequence shown here is derived from an EMBL/GenBank/DDBJ whole genome shotgun (WGS) entry which is preliminary data.</text>
</comment>
<keyword evidence="2" id="KW-1185">Reference proteome</keyword>
<dbReference type="Proteomes" id="UP000692954">
    <property type="component" value="Unassembled WGS sequence"/>
</dbReference>
<proteinExistence type="predicted"/>
<dbReference type="EMBL" id="CAJJDN010000275">
    <property type="protein sequence ID" value="CAD8130307.1"/>
    <property type="molecule type" value="Genomic_DNA"/>
</dbReference>
<evidence type="ECO:0000313" key="1">
    <source>
        <dbReference type="EMBL" id="CAD8130307.1"/>
    </source>
</evidence>
<protein>
    <submittedName>
        <fullName evidence="1">Uncharacterized protein</fullName>
    </submittedName>
</protein>